<keyword evidence="3 5" id="KW-1133">Transmembrane helix</keyword>
<comment type="subcellular location">
    <subcellularLocation>
        <location evidence="5">Cell membrane</location>
        <topology evidence="5">Multi-pass membrane protein</topology>
    </subcellularLocation>
    <subcellularLocation>
        <location evidence="1">Membrane</location>
        <topology evidence="1">Multi-pass membrane protein</topology>
    </subcellularLocation>
</comment>
<feature type="transmembrane region" description="Helical" evidence="5">
    <location>
        <begin position="256"/>
        <end position="280"/>
    </location>
</feature>
<dbReference type="Proteomes" id="UP000003806">
    <property type="component" value="Chromosome"/>
</dbReference>
<dbReference type="PANTHER" id="PTHR43470">
    <property type="entry name" value="PHOSPHATE TRANSPORT SYSTEM PERMEASE PROTEIN PSTA-RELATED"/>
    <property type="match status" value="1"/>
</dbReference>
<feature type="transmembrane region" description="Helical" evidence="5">
    <location>
        <begin position="215"/>
        <end position="236"/>
    </location>
</feature>
<gene>
    <name evidence="7" type="ORF">JonanDRAFT_0652</name>
</gene>
<dbReference type="Pfam" id="PF00528">
    <property type="entry name" value="BPD_transp_1"/>
    <property type="match status" value="1"/>
</dbReference>
<feature type="transmembrane region" description="Helical" evidence="5">
    <location>
        <begin position="187"/>
        <end position="208"/>
    </location>
</feature>
<evidence type="ECO:0000256" key="3">
    <source>
        <dbReference type="ARBA" id="ARBA00022989"/>
    </source>
</evidence>
<feature type="transmembrane region" description="Helical" evidence="5">
    <location>
        <begin position="6"/>
        <end position="31"/>
    </location>
</feature>
<evidence type="ECO:0000256" key="2">
    <source>
        <dbReference type="ARBA" id="ARBA00022692"/>
    </source>
</evidence>
<feature type="transmembrane region" description="Helical" evidence="5">
    <location>
        <begin position="142"/>
        <end position="167"/>
    </location>
</feature>
<dbReference type="GO" id="GO:0005886">
    <property type="term" value="C:plasma membrane"/>
    <property type="evidence" value="ECO:0007669"/>
    <property type="project" value="UniProtKB-SubCell"/>
</dbReference>
<dbReference type="GO" id="GO:0055085">
    <property type="term" value="P:transmembrane transport"/>
    <property type="evidence" value="ECO:0007669"/>
    <property type="project" value="InterPro"/>
</dbReference>
<dbReference type="InterPro" id="IPR035906">
    <property type="entry name" value="MetI-like_sf"/>
</dbReference>
<comment type="similarity">
    <text evidence="5">Belongs to the binding-protein-dependent transport system permease family.</text>
</comment>
<dbReference type="SUPFAM" id="SSF161098">
    <property type="entry name" value="MetI-like"/>
    <property type="match status" value="1"/>
</dbReference>
<dbReference type="CDD" id="cd06261">
    <property type="entry name" value="TM_PBP2"/>
    <property type="match status" value="1"/>
</dbReference>
<dbReference type="InterPro" id="IPR000515">
    <property type="entry name" value="MetI-like"/>
</dbReference>
<evidence type="ECO:0000256" key="4">
    <source>
        <dbReference type="ARBA" id="ARBA00023136"/>
    </source>
</evidence>
<dbReference type="HOGENOM" id="CLU_033621_2_2_0"/>
<dbReference type="OrthoDB" id="9807065at2"/>
<dbReference type="AlphaFoldDB" id="H0UK38"/>
<feature type="transmembrane region" description="Helical" evidence="5">
    <location>
        <begin position="66"/>
        <end position="92"/>
    </location>
</feature>
<keyword evidence="8" id="KW-1185">Reference proteome</keyword>
<feature type="domain" description="ABC transmembrane type-1" evidence="6">
    <location>
        <begin position="67"/>
        <end position="277"/>
    </location>
</feature>
<keyword evidence="5" id="KW-0813">Transport</keyword>
<dbReference type="Gene3D" id="1.10.3720.10">
    <property type="entry name" value="MetI-like"/>
    <property type="match status" value="1"/>
</dbReference>
<dbReference type="PROSITE" id="PS50928">
    <property type="entry name" value="ABC_TM1"/>
    <property type="match status" value="1"/>
</dbReference>
<evidence type="ECO:0000256" key="1">
    <source>
        <dbReference type="ARBA" id="ARBA00004141"/>
    </source>
</evidence>
<dbReference type="STRING" id="885272.JonanDRAFT_0652"/>
<keyword evidence="2 5" id="KW-0812">Transmembrane</keyword>
<sequence>MKCREASLTILRLVSLAAVAISVGALGWFLFRRGIPAINRQLFFGHVPPIDALLARRPVWDGIWPALAGTSCVMVLTLVLVAVPGLACGAYLASPGTSRLKSFLGLAVDLVAGVPSIVMGLFGFEFLLLLRRTVAPHATTCLLLAAGCLALLTLPTLALGVRASLAALPTDLALTGRALGMSEWQTLRHLLLPAAGRGVLSSFMLVLGRAAEDTAVIMLTGVVASGGLPGGLLGKFETLSFFVFYKSGQYLDAADLNRAFGAAVSLLAMTGVFLLVSWHLRKGMDRSWRRG</sequence>
<protein>
    <submittedName>
        <fullName evidence="7">ABC-type phosphate transport system, permease component</fullName>
    </submittedName>
</protein>
<evidence type="ECO:0000313" key="7">
    <source>
        <dbReference type="EMBL" id="EHM13047.1"/>
    </source>
</evidence>
<evidence type="ECO:0000313" key="8">
    <source>
        <dbReference type="Proteomes" id="UP000003806"/>
    </source>
</evidence>
<keyword evidence="4 5" id="KW-0472">Membrane</keyword>
<evidence type="ECO:0000259" key="6">
    <source>
        <dbReference type="PROSITE" id="PS50928"/>
    </source>
</evidence>
<dbReference type="RefSeq" id="WP_008520923.1">
    <property type="nucleotide sequence ID" value="NZ_CM001376.1"/>
</dbReference>
<accession>H0UK38</accession>
<reference evidence="7 8" key="1">
    <citation type="submission" date="2011-11" db="EMBL/GenBank/DDBJ databases">
        <title>The Noncontiguous Finished genome of Jonquetella anthropi DSM 22815.</title>
        <authorList>
            <consortium name="US DOE Joint Genome Institute (JGI-PGF)"/>
            <person name="Lucas S."/>
            <person name="Copeland A."/>
            <person name="Lapidus A."/>
            <person name="Glavina del Rio T."/>
            <person name="Dalin E."/>
            <person name="Tice H."/>
            <person name="Bruce D."/>
            <person name="Goodwin L."/>
            <person name="Pitluck S."/>
            <person name="Peters L."/>
            <person name="Mikhailova N."/>
            <person name="Held B."/>
            <person name="Kyrpides N."/>
            <person name="Mavromatis K."/>
            <person name="Ivanova N."/>
            <person name="Markowitz V."/>
            <person name="Cheng J.-F."/>
            <person name="Hugenholtz P."/>
            <person name="Woyke T."/>
            <person name="Wu D."/>
            <person name="Gronow S."/>
            <person name="Wellnitz S."/>
            <person name="Brambilla E."/>
            <person name="Klenk H.-P."/>
            <person name="Eisen J.A."/>
        </authorList>
    </citation>
    <scope>NUCLEOTIDE SEQUENCE [LARGE SCALE GENOMIC DNA]</scope>
    <source>
        <strain evidence="7 8">DSM 22815</strain>
    </source>
</reference>
<organism evidence="7 8">
    <name type="scientific">Jonquetella anthropi DSM 22815</name>
    <dbReference type="NCBI Taxonomy" id="885272"/>
    <lineage>
        <taxon>Bacteria</taxon>
        <taxon>Thermotogati</taxon>
        <taxon>Synergistota</taxon>
        <taxon>Synergistia</taxon>
        <taxon>Synergistales</taxon>
        <taxon>Dethiosulfovibrionaceae</taxon>
        <taxon>Jonquetella</taxon>
    </lineage>
</organism>
<feature type="transmembrane region" description="Helical" evidence="5">
    <location>
        <begin position="104"/>
        <end position="130"/>
    </location>
</feature>
<evidence type="ECO:0000256" key="5">
    <source>
        <dbReference type="RuleBase" id="RU363032"/>
    </source>
</evidence>
<dbReference type="EMBL" id="CM001376">
    <property type="protein sequence ID" value="EHM13047.1"/>
    <property type="molecule type" value="Genomic_DNA"/>
</dbReference>
<proteinExistence type="inferred from homology"/>
<name>H0UK38_9BACT</name>
<dbReference type="eggNOG" id="COG0581">
    <property type="taxonomic scope" value="Bacteria"/>
</dbReference>
<dbReference type="PANTHER" id="PTHR43470:SF3">
    <property type="entry name" value="PHOSPHATE TRANSPORT SYSTEM PERMEASE PROTEIN PSTA-RELATED"/>
    <property type="match status" value="1"/>
</dbReference>